<feature type="compositionally biased region" description="Basic and acidic residues" evidence="1">
    <location>
        <begin position="1"/>
        <end position="12"/>
    </location>
</feature>
<keyword evidence="2" id="KW-1133">Transmembrane helix</keyword>
<accession>A0A1F5SGW7</accession>
<evidence type="ECO:0000256" key="2">
    <source>
        <dbReference type="SAM" id="Phobius"/>
    </source>
</evidence>
<evidence type="ECO:0000313" key="4">
    <source>
        <dbReference type="Proteomes" id="UP000178367"/>
    </source>
</evidence>
<gene>
    <name evidence="3" type="ORF">A2227_05705</name>
</gene>
<keyword evidence="2" id="KW-0472">Membrane</keyword>
<evidence type="ECO:0000313" key="3">
    <source>
        <dbReference type="EMBL" id="OGF25967.1"/>
    </source>
</evidence>
<dbReference type="AlphaFoldDB" id="A0A1F5SGW7"/>
<feature type="region of interest" description="Disordered" evidence="1">
    <location>
        <begin position="1"/>
        <end position="29"/>
    </location>
</feature>
<keyword evidence="2" id="KW-0812">Transmembrane</keyword>
<dbReference type="Proteomes" id="UP000178367">
    <property type="component" value="Unassembled WGS sequence"/>
</dbReference>
<evidence type="ECO:0000256" key="1">
    <source>
        <dbReference type="SAM" id="MobiDB-lite"/>
    </source>
</evidence>
<feature type="transmembrane region" description="Helical" evidence="2">
    <location>
        <begin position="144"/>
        <end position="166"/>
    </location>
</feature>
<reference evidence="3 4" key="1">
    <citation type="journal article" date="2016" name="Nat. Commun.">
        <title>Thousands of microbial genomes shed light on interconnected biogeochemical processes in an aquifer system.</title>
        <authorList>
            <person name="Anantharaman K."/>
            <person name="Brown C.T."/>
            <person name="Hug L.A."/>
            <person name="Sharon I."/>
            <person name="Castelle C.J."/>
            <person name="Probst A.J."/>
            <person name="Thomas B.C."/>
            <person name="Singh A."/>
            <person name="Wilkins M.J."/>
            <person name="Karaoz U."/>
            <person name="Brodie E.L."/>
            <person name="Williams K.H."/>
            <person name="Hubbard S.S."/>
            <person name="Banfield J.F."/>
        </authorList>
    </citation>
    <scope>NUCLEOTIDE SEQUENCE [LARGE SCALE GENOMIC DNA]</scope>
</reference>
<proteinExistence type="predicted"/>
<comment type="caution">
    <text evidence="3">The sequence shown here is derived from an EMBL/GenBank/DDBJ whole genome shotgun (WGS) entry which is preliminary data.</text>
</comment>
<name>A0A1F5SGW7_9BACT</name>
<protein>
    <submittedName>
        <fullName evidence="3">Uncharacterized protein</fullName>
    </submittedName>
</protein>
<feature type="transmembrane region" description="Helical" evidence="2">
    <location>
        <begin position="112"/>
        <end position="137"/>
    </location>
</feature>
<dbReference type="EMBL" id="MFGB01000018">
    <property type="protein sequence ID" value="OGF25967.1"/>
    <property type="molecule type" value="Genomic_DNA"/>
</dbReference>
<sequence>MTEINEPKKEENESWPAGFYPYEEADEEEENKKYPGYRFCSGCDRQDQRIFRSDAGDYIVEVLGEHERALQNGRRVLAQNTVAVLRKGDIDLYPKLRWPEYWWRDGTEASIAIMYLSAMIGMLLFIGGVFAGAWVLWPPSFFPGWILIVAGAFLSAAVIVVGVPILWRFLRIAYGVFCVWFSVWCNIFKYRDRSRSYYRDLFRDLARAGNREKARAAAFMVKFI</sequence>
<organism evidence="3 4">
    <name type="scientific">Candidatus Falkowbacteria bacterium RIFOXYA2_FULL_47_19</name>
    <dbReference type="NCBI Taxonomy" id="1797994"/>
    <lineage>
        <taxon>Bacteria</taxon>
        <taxon>Candidatus Falkowiibacteriota</taxon>
    </lineage>
</organism>